<keyword evidence="3" id="KW-1185">Reference proteome</keyword>
<evidence type="ECO:0000256" key="1">
    <source>
        <dbReference type="SAM" id="MobiDB-lite"/>
    </source>
</evidence>
<sequence>MPAFQNGNSCGLRPGFQRRPRKPSTTLRGQSISTLFCNLQQLGRPLKRPLFVKVLVKSVDKPPCSSLTLPRNEESKERERIVVKGGKKVGKELAGPLLTWLGSLDAVLKAPPLLHSRQPLGATHEIVERGYYGHFGEIKEITTLSLRYFDLEGEDNSKGRNCDNGSPLSFRERTFDFGNRFRLATSSSSNSTSSSSSSSSNGSST</sequence>
<feature type="region of interest" description="Disordered" evidence="1">
    <location>
        <begin position="1"/>
        <end position="27"/>
    </location>
</feature>
<protein>
    <submittedName>
        <fullName evidence="2">Uncharacterized protein</fullName>
    </submittedName>
</protein>
<reference evidence="2" key="1">
    <citation type="journal article" date="2020" name="G3 (Bethesda)">
        <title>High-Quality Assemblies for Three Invasive Social Wasps from the &lt;i&gt;Vespula&lt;/i&gt; Genus.</title>
        <authorList>
            <person name="Harrop T.W.R."/>
            <person name="Guhlin J."/>
            <person name="McLaughlin G.M."/>
            <person name="Permina E."/>
            <person name="Stockwell P."/>
            <person name="Gilligan J."/>
            <person name="Le Lec M.F."/>
            <person name="Gruber M.A.M."/>
            <person name="Quinn O."/>
            <person name="Lovegrove M."/>
            <person name="Duncan E.J."/>
            <person name="Remnant E.J."/>
            <person name="Van Eeckhoven J."/>
            <person name="Graham B."/>
            <person name="Knapp R.A."/>
            <person name="Langford K.W."/>
            <person name="Kronenberg Z."/>
            <person name="Press M.O."/>
            <person name="Eacker S.M."/>
            <person name="Wilson-Rankin E.E."/>
            <person name="Purcell J."/>
            <person name="Lester P.J."/>
            <person name="Dearden P.K."/>
        </authorList>
    </citation>
    <scope>NUCLEOTIDE SEQUENCE</scope>
    <source>
        <strain evidence="2">Volc-1</strain>
    </source>
</reference>
<feature type="compositionally biased region" description="Low complexity" evidence="1">
    <location>
        <begin position="185"/>
        <end position="205"/>
    </location>
</feature>
<dbReference type="AlphaFoldDB" id="A0A834K896"/>
<organism evidence="2 3">
    <name type="scientific">Vespula pensylvanica</name>
    <name type="common">Western yellow jacket</name>
    <name type="synonym">Wasp</name>
    <dbReference type="NCBI Taxonomy" id="30213"/>
    <lineage>
        <taxon>Eukaryota</taxon>
        <taxon>Metazoa</taxon>
        <taxon>Ecdysozoa</taxon>
        <taxon>Arthropoda</taxon>
        <taxon>Hexapoda</taxon>
        <taxon>Insecta</taxon>
        <taxon>Pterygota</taxon>
        <taxon>Neoptera</taxon>
        <taxon>Endopterygota</taxon>
        <taxon>Hymenoptera</taxon>
        <taxon>Apocrita</taxon>
        <taxon>Aculeata</taxon>
        <taxon>Vespoidea</taxon>
        <taxon>Vespidae</taxon>
        <taxon>Vespinae</taxon>
        <taxon>Vespula</taxon>
    </lineage>
</organism>
<evidence type="ECO:0000313" key="3">
    <source>
        <dbReference type="Proteomes" id="UP000600918"/>
    </source>
</evidence>
<evidence type="ECO:0000313" key="2">
    <source>
        <dbReference type="EMBL" id="KAF7401932.1"/>
    </source>
</evidence>
<dbReference type="EMBL" id="JACSDY010000017">
    <property type="protein sequence ID" value="KAF7401932.1"/>
    <property type="molecule type" value="Genomic_DNA"/>
</dbReference>
<comment type="caution">
    <text evidence="2">The sequence shown here is derived from an EMBL/GenBank/DDBJ whole genome shotgun (WGS) entry which is preliminary data.</text>
</comment>
<feature type="region of interest" description="Disordered" evidence="1">
    <location>
        <begin position="184"/>
        <end position="205"/>
    </location>
</feature>
<accession>A0A834K896</accession>
<name>A0A834K896_VESPE</name>
<proteinExistence type="predicted"/>
<gene>
    <name evidence="2" type="ORF">H0235_015268</name>
</gene>
<dbReference type="Proteomes" id="UP000600918">
    <property type="component" value="Unassembled WGS sequence"/>
</dbReference>